<protein>
    <recommendedName>
        <fullName evidence="6">Ig-like domain-containing protein</fullName>
    </recommendedName>
</protein>
<dbReference type="PANTHER" id="PTHR23268:SF93">
    <property type="entry name" value="NON-FUNCTIONAL T CELL RECEPTOR BETA VARIABLE 17-RELATED"/>
    <property type="match status" value="1"/>
</dbReference>
<evidence type="ECO:0000256" key="4">
    <source>
        <dbReference type="ARBA" id="ARBA00022859"/>
    </source>
</evidence>
<dbReference type="PANTHER" id="PTHR23268">
    <property type="entry name" value="T-CELL RECEPTOR BETA CHAIN"/>
    <property type="match status" value="1"/>
</dbReference>
<dbReference type="InterPro" id="IPR013783">
    <property type="entry name" value="Ig-like_fold"/>
</dbReference>
<dbReference type="GO" id="GO:0002376">
    <property type="term" value="P:immune system process"/>
    <property type="evidence" value="ECO:0007669"/>
    <property type="project" value="UniProtKB-KW"/>
</dbReference>
<dbReference type="InterPro" id="IPR013106">
    <property type="entry name" value="Ig_V-set"/>
</dbReference>
<evidence type="ECO:0000259" key="6">
    <source>
        <dbReference type="PROSITE" id="PS50835"/>
    </source>
</evidence>
<keyword evidence="2" id="KW-1003">Cell membrane</keyword>
<evidence type="ECO:0000313" key="8">
    <source>
        <dbReference type="Proteomes" id="UP000001073"/>
    </source>
</evidence>
<keyword evidence="4" id="KW-0391">Immunity</keyword>
<dbReference type="PROSITE" id="PS50835">
    <property type="entry name" value="IG_LIKE"/>
    <property type="match status" value="1"/>
</dbReference>
<sequence>EPGVSQTPRHKVAEIGQEVILRCDPSSGHLFVHWYRQNLRQEMKFLISFQYQNIAVDSGMPKERFTAERPNGMSSMLKIHPTEPRDSAVYLCSSGGTAWLSQFPPGCKPSGCSPPS</sequence>
<reference evidence="7" key="2">
    <citation type="submission" date="2025-08" db="UniProtKB">
        <authorList>
            <consortium name="Ensembl"/>
        </authorList>
    </citation>
    <scope>IDENTIFICATION</scope>
</reference>
<evidence type="ECO:0000256" key="3">
    <source>
        <dbReference type="ARBA" id="ARBA00022729"/>
    </source>
</evidence>
<comment type="subcellular location">
    <subcellularLocation>
        <location evidence="1">Cell membrane</location>
    </subcellularLocation>
</comment>
<dbReference type="EMBL" id="ADFV01062079">
    <property type="status" value="NOT_ANNOTATED_CDS"/>
    <property type="molecule type" value="Genomic_DNA"/>
</dbReference>
<keyword evidence="8" id="KW-1185">Reference proteome</keyword>
<dbReference type="FunCoup" id="A0A2I3H537">
    <property type="interactions" value="171"/>
</dbReference>
<dbReference type="InParanoid" id="A0A2I3H537"/>
<dbReference type="OMA" id="FVHWYRQ"/>
<dbReference type="AlphaFoldDB" id="A0A2I3H537"/>
<reference evidence="7 8" key="1">
    <citation type="submission" date="2012-10" db="EMBL/GenBank/DDBJ databases">
        <authorList>
            <consortium name="Gibbon Genome Sequencing Consortium"/>
        </authorList>
    </citation>
    <scope>NUCLEOTIDE SEQUENCE [LARGE SCALE GENOMIC DNA]</scope>
</reference>
<dbReference type="Ensembl" id="ENSNLET00000043369.1">
    <property type="protein sequence ID" value="ENSNLEP00000038587.1"/>
    <property type="gene ID" value="ENSNLEG00000028418.1"/>
</dbReference>
<dbReference type="Pfam" id="PF07686">
    <property type="entry name" value="V-set"/>
    <property type="match status" value="1"/>
</dbReference>
<dbReference type="InterPro" id="IPR050413">
    <property type="entry name" value="TCR_beta_variable"/>
</dbReference>
<dbReference type="Gene3D" id="2.60.40.10">
    <property type="entry name" value="Immunoglobulins"/>
    <property type="match status" value="1"/>
</dbReference>
<keyword evidence="3" id="KW-0732">Signal</keyword>
<evidence type="ECO:0000313" key="7">
    <source>
        <dbReference type="Ensembl" id="ENSNLEP00000038587.1"/>
    </source>
</evidence>
<keyword evidence="5" id="KW-0472">Membrane</keyword>
<dbReference type="GeneTree" id="ENSGT00940000154460"/>
<evidence type="ECO:0000256" key="5">
    <source>
        <dbReference type="ARBA" id="ARBA00023136"/>
    </source>
</evidence>
<evidence type="ECO:0000256" key="2">
    <source>
        <dbReference type="ARBA" id="ARBA00022475"/>
    </source>
</evidence>
<proteinExistence type="predicted"/>
<dbReference type="InterPro" id="IPR007110">
    <property type="entry name" value="Ig-like_dom"/>
</dbReference>
<dbReference type="GO" id="GO:0005886">
    <property type="term" value="C:plasma membrane"/>
    <property type="evidence" value="ECO:0007669"/>
    <property type="project" value="UniProtKB-SubCell"/>
</dbReference>
<name>A0A2I3H537_NOMLE</name>
<organism evidence="7 8">
    <name type="scientific">Nomascus leucogenys</name>
    <name type="common">Northern white-cheeked gibbon</name>
    <name type="synonym">Hylobates leucogenys</name>
    <dbReference type="NCBI Taxonomy" id="61853"/>
    <lineage>
        <taxon>Eukaryota</taxon>
        <taxon>Metazoa</taxon>
        <taxon>Chordata</taxon>
        <taxon>Craniata</taxon>
        <taxon>Vertebrata</taxon>
        <taxon>Euteleostomi</taxon>
        <taxon>Mammalia</taxon>
        <taxon>Eutheria</taxon>
        <taxon>Euarchontoglires</taxon>
        <taxon>Primates</taxon>
        <taxon>Haplorrhini</taxon>
        <taxon>Catarrhini</taxon>
        <taxon>Hylobatidae</taxon>
        <taxon>Nomascus</taxon>
    </lineage>
</organism>
<dbReference type="SMART" id="SM00409">
    <property type="entry name" value="IG"/>
    <property type="match status" value="1"/>
</dbReference>
<dbReference type="InterPro" id="IPR036179">
    <property type="entry name" value="Ig-like_dom_sf"/>
</dbReference>
<dbReference type="GO" id="GO:0007166">
    <property type="term" value="P:cell surface receptor signaling pathway"/>
    <property type="evidence" value="ECO:0007669"/>
    <property type="project" value="TreeGrafter"/>
</dbReference>
<reference evidence="7" key="3">
    <citation type="submission" date="2025-09" db="UniProtKB">
        <authorList>
            <consortium name="Ensembl"/>
        </authorList>
    </citation>
    <scope>IDENTIFICATION</scope>
</reference>
<dbReference type="InterPro" id="IPR003599">
    <property type="entry name" value="Ig_sub"/>
</dbReference>
<evidence type="ECO:0000256" key="1">
    <source>
        <dbReference type="ARBA" id="ARBA00004236"/>
    </source>
</evidence>
<dbReference type="Proteomes" id="UP000001073">
    <property type="component" value="Chromosome 13"/>
</dbReference>
<dbReference type="SUPFAM" id="SSF48726">
    <property type="entry name" value="Immunoglobulin"/>
    <property type="match status" value="1"/>
</dbReference>
<feature type="domain" description="Ig-like" evidence="6">
    <location>
        <begin position="2"/>
        <end position="92"/>
    </location>
</feature>
<accession>A0A2I3H537</accession>